<name>A0A3E0DQI6_9BACT</name>
<protein>
    <submittedName>
        <fullName evidence="1">Uncharacterized protein</fullName>
    </submittedName>
</protein>
<dbReference type="EMBL" id="QUNF01000013">
    <property type="protein sequence ID" value="REG85351.1"/>
    <property type="molecule type" value="Genomic_DNA"/>
</dbReference>
<dbReference type="Proteomes" id="UP000256405">
    <property type="component" value="Unassembled WGS sequence"/>
</dbReference>
<accession>A0A3E0DQI6</accession>
<evidence type="ECO:0000313" key="2">
    <source>
        <dbReference type="Proteomes" id="UP000256405"/>
    </source>
</evidence>
<proteinExistence type="predicted"/>
<gene>
    <name evidence="1" type="ORF">C8N25_11338</name>
</gene>
<comment type="caution">
    <text evidence="1">The sequence shown here is derived from an EMBL/GenBank/DDBJ whole genome shotgun (WGS) entry which is preliminary data.</text>
</comment>
<organism evidence="1 2">
    <name type="scientific">Algoriphagus antarcticus</name>
    <dbReference type="NCBI Taxonomy" id="238540"/>
    <lineage>
        <taxon>Bacteria</taxon>
        <taxon>Pseudomonadati</taxon>
        <taxon>Bacteroidota</taxon>
        <taxon>Cytophagia</taxon>
        <taxon>Cytophagales</taxon>
        <taxon>Cyclobacteriaceae</taxon>
        <taxon>Algoriphagus</taxon>
    </lineage>
</organism>
<reference evidence="1 2" key="1">
    <citation type="submission" date="2018-08" db="EMBL/GenBank/DDBJ databases">
        <title>Genomic Encyclopedia of Archaeal and Bacterial Type Strains, Phase II (KMG-II): from individual species to whole genera.</title>
        <authorList>
            <person name="Goeker M."/>
        </authorList>
    </citation>
    <scope>NUCLEOTIDE SEQUENCE [LARGE SCALE GENOMIC DNA]</scope>
    <source>
        <strain evidence="1 2">DSM 15986</strain>
    </source>
</reference>
<sequence length="44" mass="4962">MKKILDKIELPTNCAAGTNPLKNAQGSIFKYKNQELKMLKQKSP</sequence>
<dbReference type="AlphaFoldDB" id="A0A3E0DQI6"/>
<evidence type="ECO:0000313" key="1">
    <source>
        <dbReference type="EMBL" id="REG85351.1"/>
    </source>
</evidence>
<keyword evidence="2" id="KW-1185">Reference proteome</keyword>